<comment type="caution">
    <text evidence="1">The sequence shown here is derived from an EMBL/GenBank/DDBJ whole genome shotgun (WGS) entry which is preliminary data.</text>
</comment>
<sequence length="100" mass="11258">MHCAGVQTPCSPLADTQRQEPVHVPFPSLLPFRSYKELSGGSHKWEVGGEGVKEHVDGLSFVGAVKGRQKRRRQYLQMFTSRPYPRFCPLAHAKQHTVNS</sequence>
<dbReference type="AlphaFoldDB" id="A0A5B7J448"/>
<dbReference type="Proteomes" id="UP000324222">
    <property type="component" value="Unassembled WGS sequence"/>
</dbReference>
<protein>
    <submittedName>
        <fullName evidence="1">Uncharacterized protein</fullName>
    </submittedName>
</protein>
<proteinExistence type="predicted"/>
<gene>
    <name evidence="1" type="ORF">E2C01_085926</name>
</gene>
<accession>A0A5B7J448</accession>
<keyword evidence="2" id="KW-1185">Reference proteome</keyword>
<reference evidence="1 2" key="1">
    <citation type="submission" date="2019-05" db="EMBL/GenBank/DDBJ databases">
        <title>Another draft genome of Portunus trituberculatus and its Hox gene families provides insights of decapod evolution.</title>
        <authorList>
            <person name="Jeong J.-H."/>
            <person name="Song I."/>
            <person name="Kim S."/>
            <person name="Choi T."/>
            <person name="Kim D."/>
            <person name="Ryu S."/>
            <person name="Kim W."/>
        </authorList>
    </citation>
    <scope>NUCLEOTIDE SEQUENCE [LARGE SCALE GENOMIC DNA]</scope>
    <source>
        <tissue evidence="1">Muscle</tissue>
    </source>
</reference>
<evidence type="ECO:0000313" key="2">
    <source>
        <dbReference type="Proteomes" id="UP000324222"/>
    </source>
</evidence>
<organism evidence="1 2">
    <name type="scientific">Portunus trituberculatus</name>
    <name type="common">Swimming crab</name>
    <name type="synonym">Neptunus trituberculatus</name>
    <dbReference type="NCBI Taxonomy" id="210409"/>
    <lineage>
        <taxon>Eukaryota</taxon>
        <taxon>Metazoa</taxon>
        <taxon>Ecdysozoa</taxon>
        <taxon>Arthropoda</taxon>
        <taxon>Crustacea</taxon>
        <taxon>Multicrustacea</taxon>
        <taxon>Malacostraca</taxon>
        <taxon>Eumalacostraca</taxon>
        <taxon>Eucarida</taxon>
        <taxon>Decapoda</taxon>
        <taxon>Pleocyemata</taxon>
        <taxon>Brachyura</taxon>
        <taxon>Eubrachyura</taxon>
        <taxon>Portunoidea</taxon>
        <taxon>Portunidae</taxon>
        <taxon>Portuninae</taxon>
        <taxon>Portunus</taxon>
    </lineage>
</organism>
<evidence type="ECO:0000313" key="1">
    <source>
        <dbReference type="EMBL" id="MPC90922.1"/>
    </source>
</evidence>
<name>A0A5B7J448_PORTR</name>
<dbReference type="EMBL" id="VSRR010086027">
    <property type="protein sequence ID" value="MPC90922.1"/>
    <property type="molecule type" value="Genomic_DNA"/>
</dbReference>